<dbReference type="AlphaFoldDB" id="A0AAV6N0D7"/>
<name>A0AAV6N0D7_9ROSI</name>
<protein>
    <submittedName>
        <fullName evidence="1">Uncharacterized protein</fullName>
    </submittedName>
</protein>
<feature type="non-terminal residue" evidence="1">
    <location>
        <position position="1"/>
    </location>
</feature>
<proteinExistence type="predicted"/>
<dbReference type="EMBL" id="JAGKQH010000010">
    <property type="protein sequence ID" value="KAG6589845.1"/>
    <property type="molecule type" value="Genomic_DNA"/>
</dbReference>
<organism evidence="1 2">
    <name type="scientific">Cucurbita argyrosperma subsp. sororia</name>
    <dbReference type="NCBI Taxonomy" id="37648"/>
    <lineage>
        <taxon>Eukaryota</taxon>
        <taxon>Viridiplantae</taxon>
        <taxon>Streptophyta</taxon>
        <taxon>Embryophyta</taxon>
        <taxon>Tracheophyta</taxon>
        <taxon>Spermatophyta</taxon>
        <taxon>Magnoliopsida</taxon>
        <taxon>eudicotyledons</taxon>
        <taxon>Gunneridae</taxon>
        <taxon>Pentapetalae</taxon>
        <taxon>rosids</taxon>
        <taxon>fabids</taxon>
        <taxon>Cucurbitales</taxon>
        <taxon>Cucurbitaceae</taxon>
        <taxon>Cucurbiteae</taxon>
        <taxon>Cucurbita</taxon>
    </lineage>
</organism>
<dbReference type="Proteomes" id="UP000685013">
    <property type="component" value="Chromosome 10"/>
</dbReference>
<reference evidence="1 2" key="1">
    <citation type="journal article" date="2021" name="Hortic Res">
        <title>The domestication of Cucurbita argyrosperma as revealed by the genome of its wild relative.</title>
        <authorList>
            <person name="Barrera-Redondo J."/>
            <person name="Sanchez-de la Vega G."/>
            <person name="Aguirre-Liguori J.A."/>
            <person name="Castellanos-Morales G."/>
            <person name="Gutierrez-Guerrero Y.T."/>
            <person name="Aguirre-Dugua X."/>
            <person name="Aguirre-Planter E."/>
            <person name="Tenaillon M.I."/>
            <person name="Lira-Saade R."/>
            <person name="Eguiarte L.E."/>
        </authorList>
    </citation>
    <scope>NUCLEOTIDE SEQUENCE [LARGE SCALE GENOMIC DNA]</scope>
    <source>
        <strain evidence="1">JBR-2021</strain>
    </source>
</reference>
<accession>A0AAV6N0D7</accession>
<keyword evidence="2" id="KW-1185">Reference proteome</keyword>
<comment type="caution">
    <text evidence="1">The sequence shown here is derived from an EMBL/GenBank/DDBJ whole genome shotgun (WGS) entry which is preliminary data.</text>
</comment>
<evidence type="ECO:0000313" key="2">
    <source>
        <dbReference type="Proteomes" id="UP000685013"/>
    </source>
</evidence>
<evidence type="ECO:0000313" key="1">
    <source>
        <dbReference type="EMBL" id="KAG6589845.1"/>
    </source>
</evidence>
<gene>
    <name evidence="1" type="ORF">SDJN03_15268</name>
</gene>
<sequence>MSGWTLLYGAPHGQVQRKGCGHGWTPRLDSTVNRESIRKWQKCQFRGIIKAHHFIPKPLFSCFLDCTVFQYFSAPPPVISEIPSRTIAEFVFFWEMRS</sequence>